<dbReference type="EMBL" id="CP018171">
    <property type="protein sequence ID" value="APH70694.1"/>
    <property type="molecule type" value="Genomic_DNA"/>
</dbReference>
<dbReference type="Pfam" id="PF00501">
    <property type="entry name" value="AMP-binding"/>
    <property type="match status" value="1"/>
</dbReference>
<dbReference type="PANTHER" id="PTHR43272:SF32">
    <property type="entry name" value="AMP-DEPENDENT SYNTHETASE_LIGASE DOMAIN-CONTAINING PROTEIN"/>
    <property type="match status" value="1"/>
</dbReference>
<dbReference type="InterPro" id="IPR020845">
    <property type="entry name" value="AMP-binding_CS"/>
</dbReference>
<keyword evidence="1" id="KW-0436">Ligase</keyword>
<evidence type="ECO:0000256" key="2">
    <source>
        <dbReference type="ARBA" id="ARBA00022832"/>
    </source>
</evidence>
<dbReference type="GO" id="GO:0004467">
    <property type="term" value="F:long-chain fatty acid-CoA ligase activity"/>
    <property type="evidence" value="ECO:0007669"/>
    <property type="project" value="TreeGrafter"/>
</dbReference>
<sequence length="620" mass="69365">MEVTAMQHVRPPEPDRIEIDGCDTLARLFAKRVEQWGERTALREKNFGVWESYTWSDFDRIARSYAAGLMKLGMKSGDVVAVLSEDNKEWVFADMAVHLAHGTVNGIYPTYQAEQLQHILQDSDARYLIVEDEEQLDKYLAVADRLPLVEHVFVIDWKGLRNFTDERVWPIARLEELGARALSEMPAILDARMAEGRGEDIAVLVYTSGTTGKPKGARLSHRALLFQMTAVPVPFAARQGDEILTYLPLCHLAERIISLCVQLRVGTVLNFAESSESVFLNIRELSPTILFAVPRIWEKFYSRIATLMDEATWLGRTGYRIAIGIGRRRARLLMDGKSPSAVLEGAYRLADLLVFRNIKQELGLDRTRIRLSGAAPISVDLLEWYVALGLPVSEVYGQTETGIATFCKPGTRPGHVGHPVARTEVKLGAQDEILVRSPGNFSGYHNLPEATASTLVDGWVHTGDVGAMLPGGELRITDRLKDIIITAGGKNVTPSLLENRLKFSPYIADAVIIGDRRKYLACLVMIDRENVETFAQKNAIPFSDFRSLCARPEIVGLVAKVIKEANDQFSSVEQVKSFRLIDVMLTPEDEELTPTMKLKRSFVERKYAELISDMYRSPAA</sequence>
<dbReference type="OrthoDB" id="9803968at2"/>
<evidence type="ECO:0000256" key="3">
    <source>
        <dbReference type="ARBA" id="ARBA00023098"/>
    </source>
</evidence>
<dbReference type="Gene3D" id="3.40.50.12780">
    <property type="entry name" value="N-terminal domain of ligase-like"/>
    <property type="match status" value="1"/>
</dbReference>
<dbReference type="InterPro" id="IPR000873">
    <property type="entry name" value="AMP-dep_synth/lig_dom"/>
</dbReference>
<evidence type="ECO:0000259" key="4">
    <source>
        <dbReference type="Pfam" id="PF00501"/>
    </source>
</evidence>
<accession>A0A1L3SMS9</accession>
<gene>
    <name evidence="5" type="ORF">BSQ44_04295</name>
</gene>
<dbReference type="STRING" id="1670800.BSQ44_04295"/>
<protein>
    <recommendedName>
        <fullName evidence="4">AMP-dependent synthetase/ligase domain-containing protein</fullName>
    </recommendedName>
</protein>
<evidence type="ECO:0000256" key="1">
    <source>
        <dbReference type="ARBA" id="ARBA00022598"/>
    </source>
</evidence>
<dbReference type="AlphaFoldDB" id="A0A1L3SMS9"/>
<name>A0A1L3SMS9_9HYPH</name>
<keyword evidence="2" id="KW-0276">Fatty acid metabolism</keyword>
<keyword evidence="6" id="KW-1185">Reference proteome</keyword>
<proteinExistence type="predicted"/>
<dbReference type="InterPro" id="IPR042099">
    <property type="entry name" value="ANL_N_sf"/>
</dbReference>
<dbReference type="GO" id="GO:0016020">
    <property type="term" value="C:membrane"/>
    <property type="evidence" value="ECO:0007669"/>
    <property type="project" value="TreeGrafter"/>
</dbReference>
<evidence type="ECO:0000313" key="6">
    <source>
        <dbReference type="Proteomes" id="UP000182840"/>
    </source>
</evidence>
<dbReference type="KEGG" id="meso:BSQ44_04295"/>
<organism evidence="5 6">
    <name type="scientific">Aquibium oceanicum</name>
    <dbReference type="NCBI Taxonomy" id="1670800"/>
    <lineage>
        <taxon>Bacteria</taxon>
        <taxon>Pseudomonadati</taxon>
        <taxon>Pseudomonadota</taxon>
        <taxon>Alphaproteobacteria</taxon>
        <taxon>Hyphomicrobiales</taxon>
        <taxon>Phyllobacteriaceae</taxon>
        <taxon>Aquibium</taxon>
    </lineage>
</organism>
<reference evidence="6" key="1">
    <citation type="submission" date="2016-11" db="EMBL/GenBank/DDBJ databases">
        <title>Mesorhizobium oceanicum sp. nov., isolated from deep seawater in South China Sea.</title>
        <authorList>
            <person name="Fu G.-Y."/>
        </authorList>
    </citation>
    <scope>NUCLEOTIDE SEQUENCE [LARGE SCALE GENOMIC DNA]</scope>
    <source>
        <strain evidence="6">B7</strain>
    </source>
</reference>
<dbReference type="PANTHER" id="PTHR43272">
    <property type="entry name" value="LONG-CHAIN-FATTY-ACID--COA LIGASE"/>
    <property type="match status" value="1"/>
</dbReference>
<keyword evidence="3" id="KW-0443">Lipid metabolism</keyword>
<dbReference type="Proteomes" id="UP000182840">
    <property type="component" value="Chromosome"/>
</dbReference>
<dbReference type="PROSITE" id="PS00455">
    <property type="entry name" value="AMP_BINDING"/>
    <property type="match status" value="1"/>
</dbReference>
<evidence type="ECO:0000313" key="5">
    <source>
        <dbReference type="EMBL" id="APH70694.1"/>
    </source>
</evidence>
<feature type="domain" description="AMP-dependent synthetase/ligase" evidence="4">
    <location>
        <begin position="29"/>
        <end position="445"/>
    </location>
</feature>
<dbReference type="SUPFAM" id="SSF56801">
    <property type="entry name" value="Acetyl-CoA synthetase-like"/>
    <property type="match status" value="1"/>
</dbReference>
<dbReference type="Pfam" id="PF23562">
    <property type="entry name" value="AMP-binding_C_3"/>
    <property type="match status" value="1"/>
</dbReference>